<dbReference type="FunFam" id="3.40.50.11500:FF:000004">
    <property type="entry name" value="DENN domain-containing protein 2C isoform X1"/>
    <property type="match status" value="1"/>
</dbReference>
<dbReference type="Pfam" id="PF03455">
    <property type="entry name" value="dDENN"/>
    <property type="match status" value="1"/>
</dbReference>
<evidence type="ECO:0000313" key="3">
    <source>
        <dbReference type="EMBL" id="KAG8544205.1"/>
    </source>
</evidence>
<evidence type="ECO:0000256" key="1">
    <source>
        <dbReference type="ARBA" id="ARBA00022658"/>
    </source>
</evidence>
<gene>
    <name evidence="3" type="ORF">GDO81_022928</name>
</gene>
<dbReference type="GO" id="GO:0005829">
    <property type="term" value="C:cytosol"/>
    <property type="evidence" value="ECO:0007669"/>
    <property type="project" value="GOC"/>
</dbReference>
<dbReference type="InterPro" id="IPR001194">
    <property type="entry name" value="cDENN_dom"/>
</dbReference>
<sequence>MVALIYPFAWQHTYIPVLPPSMIDIVCSPTPFLIGLLSSSLPRLKELPVEEVLLVDLGNNRFLRQMDDEDSILPRKLQTALEQILEQRNELAMEMDQGSTNGQQDSSSLNDIVSEAFVRFFVEIVGHYSLFMVPGEQDERTLLRDAFRKSVSSKSVRRFLEVFMETQMFGGFTQEREMRKQGNKGLFEVRAQEYLETLPGGEQSGVNRFFNRIGSKMRFLHKK</sequence>
<dbReference type="AlphaFoldDB" id="A0AAV6ZA51"/>
<dbReference type="SMART" id="SM00801">
    <property type="entry name" value="dDENN"/>
    <property type="match status" value="1"/>
</dbReference>
<accession>A0AAV6ZA51</accession>
<protein>
    <recommendedName>
        <fullName evidence="2">UDENN domain-containing protein</fullName>
    </recommendedName>
</protein>
<comment type="caution">
    <text evidence="3">The sequence shown here is derived from an EMBL/GenBank/DDBJ whole genome shotgun (WGS) entry which is preliminary data.</text>
</comment>
<dbReference type="GO" id="GO:0015629">
    <property type="term" value="C:actin cytoskeleton"/>
    <property type="evidence" value="ECO:0007669"/>
    <property type="project" value="TreeGrafter"/>
</dbReference>
<dbReference type="Gene3D" id="3.40.50.11500">
    <property type="match status" value="1"/>
</dbReference>
<dbReference type="PANTHER" id="PTHR15288:SF3">
    <property type="entry name" value="DENN DOMAIN-CONTAINING PROTEIN 2A"/>
    <property type="match status" value="1"/>
</dbReference>
<evidence type="ECO:0000259" key="2">
    <source>
        <dbReference type="PROSITE" id="PS50211"/>
    </source>
</evidence>
<dbReference type="InterPro" id="IPR043153">
    <property type="entry name" value="DENN_C"/>
</dbReference>
<organism evidence="3 4">
    <name type="scientific">Engystomops pustulosus</name>
    <name type="common">Tungara frog</name>
    <name type="synonym">Physalaemus pustulosus</name>
    <dbReference type="NCBI Taxonomy" id="76066"/>
    <lineage>
        <taxon>Eukaryota</taxon>
        <taxon>Metazoa</taxon>
        <taxon>Chordata</taxon>
        <taxon>Craniata</taxon>
        <taxon>Vertebrata</taxon>
        <taxon>Euteleostomi</taxon>
        <taxon>Amphibia</taxon>
        <taxon>Batrachia</taxon>
        <taxon>Anura</taxon>
        <taxon>Neobatrachia</taxon>
        <taxon>Hyloidea</taxon>
        <taxon>Leptodactylidae</taxon>
        <taxon>Leiuperinae</taxon>
        <taxon>Engystomops</taxon>
    </lineage>
</organism>
<dbReference type="PROSITE" id="PS50211">
    <property type="entry name" value="DENN"/>
    <property type="match status" value="1"/>
</dbReference>
<dbReference type="GO" id="GO:0042147">
    <property type="term" value="P:retrograde transport, endosome to Golgi"/>
    <property type="evidence" value="ECO:0007669"/>
    <property type="project" value="TreeGrafter"/>
</dbReference>
<dbReference type="GO" id="GO:0005085">
    <property type="term" value="F:guanyl-nucleotide exchange factor activity"/>
    <property type="evidence" value="ECO:0007669"/>
    <property type="project" value="UniProtKB-KW"/>
</dbReference>
<dbReference type="Proteomes" id="UP000824782">
    <property type="component" value="Unassembled WGS sequence"/>
</dbReference>
<keyword evidence="4" id="KW-1185">Reference proteome</keyword>
<proteinExistence type="predicted"/>
<dbReference type="InterPro" id="IPR037516">
    <property type="entry name" value="Tripartite_DENN"/>
</dbReference>
<dbReference type="PANTHER" id="PTHR15288">
    <property type="entry name" value="DENN DOMAIN-CONTAINING PROTEIN 2"/>
    <property type="match status" value="1"/>
</dbReference>
<dbReference type="InterPro" id="IPR051942">
    <property type="entry name" value="DENN_domain_containing_2"/>
</dbReference>
<reference evidence="3" key="1">
    <citation type="thesis" date="2020" institute="ProQuest LLC" country="789 East Eisenhower Parkway, Ann Arbor, MI, USA">
        <title>Comparative Genomics and Chromosome Evolution.</title>
        <authorList>
            <person name="Mudd A.B."/>
        </authorList>
    </citation>
    <scope>NUCLEOTIDE SEQUENCE</scope>
    <source>
        <strain evidence="3">237g6f4</strain>
        <tissue evidence="3">Blood</tissue>
    </source>
</reference>
<dbReference type="EMBL" id="WNYA01002501">
    <property type="protein sequence ID" value="KAG8544205.1"/>
    <property type="molecule type" value="Genomic_DNA"/>
</dbReference>
<name>A0AAV6ZA51_ENGPU</name>
<feature type="domain" description="UDENN" evidence="2">
    <location>
        <begin position="1"/>
        <end position="183"/>
    </location>
</feature>
<keyword evidence="1" id="KW-0344">Guanine-nucleotide releasing factor</keyword>
<dbReference type="Pfam" id="PF02141">
    <property type="entry name" value="DENN"/>
    <property type="match status" value="1"/>
</dbReference>
<evidence type="ECO:0000313" key="4">
    <source>
        <dbReference type="Proteomes" id="UP000824782"/>
    </source>
</evidence>
<dbReference type="InterPro" id="IPR005112">
    <property type="entry name" value="dDENN_dom"/>
</dbReference>